<dbReference type="RefSeq" id="WP_093574007.1">
    <property type="nucleotide sequence ID" value="NZ_FOWC01000004.1"/>
</dbReference>
<keyword evidence="3" id="KW-0813">Transport</keyword>
<dbReference type="EMBL" id="JAAGNC010000094">
    <property type="protein sequence ID" value="NEC57768.1"/>
    <property type="molecule type" value="Genomic_DNA"/>
</dbReference>
<sequence>MSTLAASVEGSNPTLNILIFALFVVITLVIVFRASRNTKTASDYYAAGRAFTGPQNGIAISGDYLSAASFLGIAGAIAVYGYDGFLYSIGFLVAWLVALLLVAELLRNTGKFTMGDVLAFRMKQRPVRAAAAISTLVVSFFYLLAQMAGAGGLVALLLGIDGKAAQSLVIAVVGVIMIAYVLIGGMKGTTWVQIIKAALLIIGALAMTLWVLGKYGFNFSSLLQGAVDKAGQGGEALLGPGKQYGTNGTTKLDFFSLGIALVLGTAGLPHVLMRFYTVPTAREARRSVVWAIVLIGVFYLFTLVLGYGAGALVGPDAIKKAPGGVNSAAPLLALNLGGPILLGLISAIAFATILAVVAGLTITASASFAHDVYANVLKRGKANTGSEVRVARITAVVIGIVAILGGILANGQNVAFLVALAFAVAASANLPTILYSLFWKRFNTQGALWSIYGGLIVTIVLIVFSPAVSGKPVDPKTGKSASMLQGVDFHWFPLDNPGLVSIPIAFVLGWLGTILSKEHDKAKFAEMEVRALTGAGAEKAVQH</sequence>
<feature type="transmembrane region" description="Helical" evidence="10">
    <location>
        <begin position="288"/>
        <end position="309"/>
    </location>
</feature>
<feature type="transmembrane region" description="Helical" evidence="10">
    <location>
        <begin position="164"/>
        <end position="182"/>
    </location>
</feature>
<evidence type="ECO:0000256" key="8">
    <source>
        <dbReference type="ARBA" id="ARBA00023136"/>
    </source>
</evidence>
<feature type="transmembrane region" description="Helical" evidence="10">
    <location>
        <begin position="194"/>
        <end position="213"/>
    </location>
</feature>
<evidence type="ECO:0000256" key="5">
    <source>
        <dbReference type="ARBA" id="ARBA00022692"/>
    </source>
</evidence>
<evidence type="ECO:0000256" key="1">
    <source>
        <dbReference type="ARBA" id="ARBA00004651"/>
    </source>
</evidence>
<feature type="transmembrane region" description="Helical" evidence="10">
    <location>
        <begin position="127"/>
        <end position="158"/>
    </location>
</feature>
<dbReference type="EMBL" id="FOWC01000004">
    <property type="protein sequence ID" value="SFP15817.1"/>
    <property type="molecule type" value="Genomic_DNA"/>
</dbReference>
<feature type="transmembrane region" description="Helical" evidence="10">
    <location>
        <begin position="390"/>
        <end position="408"/>
    </location>
</feature>
<feature type="transmembrane region" description="Helical" evidence="10">
    <location>
        <begin position="447"/>
        <end position="468"/>
    </location>
</feature>
<dbReference type="PANTHER" id="PTHR48086">
    <property type="entry name" value="SODIUM/PROLINE SYMPORTER-RELATED"/>
    <property type="match status" value="1"/>
</dbReference>
<dbReference type="PROSITE" id="PS50283">
    <property type="entry name" value="NA_SOLUT_SYMP_3"/>
    <property type="match status" value="1"/>
</dbReference>
<keyword evidence="5 10" id="KW-0812">Transmembrane</keyword>
<feature type="transmembrane region" description="Helical" evidence="10">
    <location>
        <begin position="254"/>
        <end position="276"/>
    </location>
</feature>
<evidence type="ECO:0000256" key="6">
    <source>
        <dbReference type="ARBA" id="ARBA00022847"/>
    </source>
</evidence>
<dbReference type="GO" id="GO:0015123">
    <property type="term" value="F:acetate transmembrane transporter activity"/>
    <property type="evidence" value="ECO:0007669"/>
    <property type="project" value="TreeGrafter"/>
</dbReference>
<dbReference type="PANTHER" id="PTHR48086:SF6">
    <property type="entry name" value="CATION_ACETATE SYMPORTER ACTP"/>
    <property type="match status" value="1"/>
</dbReference>
<dbReference type="InterPro" id="IPR050277">
    <property type="entry name" value="Sodium:Solute_Symporter"/>
</dbReference>
<dbReference type="AlphaFoldDB" id="A0A1I5N287"/>
<evidence type="ECO:0000256" key="9">
    <source>
        <dbReference type="RuleBase" id="RU362091"/>
    </source>
</evidence>
<feature type="transmembrane region" description="Helical" evidence="10">
    <location>
        <begin position="15"/>
        <end position="35"/>
    </location>
</feature>
<gene>
    <name evidence="11" type="ORF">G3I59_19740</name>
    <name evidence="12" type="ORF">SAMN05421854_104229</name>
</gene>
<evidence type="ECO:0000313" key="13">
    <source>
        <dbReference type="Proteomes" id="UP000199137"/>
    </source>
</evidence>
<protein>
    <submittedName>
        <fullName evidence="11">Cation acetate symporter</fullName>
    </submittedName>
    <submittedName>
        <fullName evidence="12">Cation/acetate symporter</fullName>
    </submittedName>
</protein>
<keyword evidence="4" id="KW-1003">Cell membrane</keyword>
<evidence type="ECO:0000256" key="2">
    <source>
        <dbReference type="ARBA" id="ARBA00006434"/>
    </source>
</evidence>
<evidence type="ECO:0000313" key="11">
    <source>
        <dbReference type="EMBL" id="NEC57768.1"/>
    </source>
</evidence>
<feature type="transmembrane region" description="Helical" evidence="10">
    <location>
        <begin position="498"/>
        <end position="515"/>
    </location>
</feature>
<feature type="transmembrane region" description="Helical" evidence="10">
    <location>
        <begin position="340"/>
        <end position="369"/>
    </location>
</feature>
<feature type="transmembrane region" description="Helical" evidence="10">
    <location>
        <begin position="85"/>
        <end position="106"/>
    </location>
</feature>
<evidence type="ECO:0000256" key="10">
    <source>
        <dbReference type="SAM" id="Phobius"/>
    </source>
</evidence>
<comment type="similarity">
    <text evidence="2 9">Belongs to the sodium:solute symporter (SSF) (TC 2.A.21) family.</text>
</comment>
<dbReference type="OrthoDB" id="9764416at2"/>
<evidence type="ECO:0000256" key="4">
    <source>
        <dbReference type="ARBA" id="ARBA00022475"/>
    </source>
</evidence>
<keyword evidence="6" id="KW-0769">Symport</keyword>
<dbReference type="Proteomes" id="UP000199137">
    <property type="component" value="Unassembled WGS sequence"/>
</dbReference>
<dbReference type="STRING" id="112413.SAMN05421854_104229"/>
<evidence type="ECO:0000313" key="14">
    <source>
        <dbReference type="Proteomes" id="UP000470404"/>
    </source>
</evidence>
<dbReference type="InterPro" id="IPR001734">
    <property type="entry name" value="Na/solute_symporter"/>
</dbReference>
<evidence type="ECO:0000256" key="7">
    <source>
        <dbReference type="ARBA" id="ARBA00022989"/>
    </source>
</evidence>
<dbReference type="Gene3D" id="1.20.1730.10">
    <property type="entry name" value="Sodium/glucose cotransporter"/>
    <property type="match status" value="1"/>
</dbReference>
<evidence type="ECO:0000256" key="3">
    <source>
        <dbReference type="ARBA" id="ARBA00022448"/>
    </source>
</evidence>
<dbReference type="NCBIfam" id="TIGR00813">
    <property type="entry name" value="sss"/>
    <property type="match status" value="1"/>
</dbReference>
<keyword evidence="8 10" id="KW-0472">Membrane</keyword>
<dbReference type="GO" id="GO:0015293">
    <property type="term" value="F:symporter activity"/>
    <property type="evidence" value="ECO:0007669"/>
    <property type="project" value="UniProtKB-KW"/>
</dbReference>
<reference evidence="12 13" key="1">
    <citation type="submission" date="2016-10" db="EMBL/GenBank/DDBJ databases">
        <authorList>
            <person name="de Groot N.N."/>
        </authorList>
    </citation>
    <scope>NUCLEOTIDE SEQUENCE [LARGE SCALE GENOMIC DNA]</scope>
    <source>
        <strain evidence="12 13">DSM 44637</strain>
    </source>
</reference>
<keyword evidence="14" id="KW-1185">Reference proteome</keyword>
<dbReference type="Pfam" id="PF00474">
    <property type="entry name" value="SSF"/>
    <property type="match status" value="1"/>
</dbReference>
<dbReference type="Proteomes" id="UP000470404">
    <property type="component" value="Unassembled WGS sequence"/>
</dbReference>
<feature type="transmembrane region" description="Helical" evidence="10">
    <location>
        <begin position="56"/>
        <end position="79"/>
    </location>
</feature>
<name>A0A1I5N287_9PSEU</name>
<keyword evidence="7 10" id="KW-1133">Transmembrane helix</keyword>
<proteinExistence type="inferred from homology"/>
<dbReference type="GO" id="GO:0005886">
    <property type="term" value="C:plasma membrane"/>
    <property type="evidence" value="ECO:0007669"/>
    <property type="project" value="UniProtKB-SubCell"/>
</dbReference>
<comment type="subcellular location">
    <subcellularLocation>
        <location evidence="1">Cell membrane</location>
        <topology evidence="1">Multi-pass membrane protein</topology>
    </subcellularLocation>
</comment>
<reference evidence="11 14" key="2">
    <citation type="submission" date="2020-01" db="EMBL/GenBank/DDBJ databases">
        <title>Insect and environment-associated Actinomycetes.</title>
        <authorList>
            <person name="Currrie C."/>
            <person name="Chevrette M."/>
            <person name="Carlson C."/>
            <person name="Stubbendieck R."/>
            <person name="Wendt-Pienkowski E."/>
        </authorList>
    </citation>
    <scope>NUCLEOTIDE SEQUENCE [LARGE SCALE GENOMIC DNA]</scope>
    <source>
        <strain evidence="11 14">SID8386</strain>
    </source>
</reference>
<organism evidence="12 13">
    <name type="scientific">Amycolatopsis rubida</name>
    <dbReference type="NCBI Taxonomy" id="112413"/>
    <lineage>
        <taxon>Bacteria</taxon>
        <taxon>Bacillati</taxon>
        <taxon>Actinomycetota</taxon>
        <taxon>Actinomycetes</taxon>
        <taxon>Pseudonocardiales</taxon>
        <taxon>Pseudonocardiaceae</taxon>
        <taxon>Amycolatopsis</taxon>
    </lineage>
</organism>
<feature type="transmembrane region" description="Helical" evidence="10">
    <location>
        <begin position="414"/>
        <end position="435"/>
    </location>
</feature>
<dbReference type="GO" id="GO:0006847">
    <property type="term" value="P:plasma membrane acetate transport"/>
    <property type="evidence" value="ECO:0007669"/>
    <property type="project" value="TreeGrafter"/>
</dbReference>
<dbReference type="CDD" id="cd11480">
    <property type="entry name" value="SLC5sbd_u4"/>
    <property type="match status" value="1"/>
</dbReference>
<dbReference type="InterPro" id="IPR038377">
    <property type="entry name" value="Na/Glc_symporter_sf"/>
</dbReference>
<accession>A0A1I5N287</accession>
<evidence type="ECO:0000313" key="12">
    <source>
        <dbReference type="EMBL" id="SFP15817.1"/>
    </source>
</evidence>